<feature type="domain" description="HTH lysR-type" evidence="5">
    <location>
        <begin position="5"/>
        <end position="62"/>
    </location>
</feature>
<dbReference type="InterPro" id="IPR050950">
    <property type="entry name" value="HTH-type_LysR_regulators"/>
</dbReference>
<dbReference type="Gene3D" id="1.10.10.10">
    <property type="entry name" value="Winged helix-like DNA-binding domain superfamily/Winged helix DNA-binding domain"/>
    <property type="match status" value="1"/>
</dbReference>
<dbReference type="AlphaFoldDB" id="A0A4Q7N7A2"/>
<protein>
    <submittedName>
        <fullName evidence="6">DNA-binding transcriptional LysR family regulator</fullName>
    </submittedName>
</protein>
<evidence type="ECO:0000313" key="6">
    <source>
        <dbReference type="EMBL" id="RZS77188.1"/>
    </source>
</evidence>
<sequence length="296" mass="31875">MRSTLTVHELEAFLAVAELRNFRLAAERVHVSQPALSRSVQSAEHKLDARLFDRNTRRVELTREGEELLPIARRIVGEFHDSLSDLSEFVAGRRGRIAIACLPSAAAALLPRAMSVFQDTHPRVTIALEPVSAEFVRTRVLDGSADFAISVAPPRQDGLAFEPLISDEFVCVCSRGDPLASRRRVSWSVLAERPLVASGPASSIRQIADRVMAQCGLAIQARYECANISVVGAMVSAGLGIAAIPRLALRLIDMSALAAIPLAGPGVSREMGILTRGGRSLPAAAASFLDVLRRQV</sequence>
<comment type="similarity">
    <text evidence="1">Belongs to the LysR transcriptional regulatory family.</text>
</comment>
<evidence type="ECO:0000256" key="1">
    <source>
        <dbReference type="ARBA" id="ARBA00009437"/>
    </source>
</evidence>
<keyword evidence="7" id="KW-1185">Reference proteome</keyword>
<reference evidence="6 7" key="1">
    <citation type="submission" date="2019-02" db="EMBL/GenBank/DDBJ databases">
        <title>Genomic Encyclopedia of Type Strains, Phase IV (KMG-IV): sequencing the most valuable type-strain genomes for metagenomic binning, comparative biology and taxonomic classification.</title>
        <authorList>
            <person name="Goeker M."/>
        </authorList>
    </citation>
    <scope>NUCLEOTIDE SEQUENCE [LARGE SCALE GENOMIC DNA]</scope>
    <source>
        <strain evidence="6 7">K24</strain>
    </source>
</reference>
<dbReference type="GO" id="GO:0005829">
    <property type="term" value="C:cytosol"/>
    <property type="evidence" value="ECO:0007669"/>
    <property type="project" value="TreeGrafter"/>
</dbReference>
<organism evidence="6 7">
    <name type="scientific">Pigmentiphaga kullae</name>
    <dbReference type="NCBI Taxonomy" id="151784"/>
    <lineage>
        <taxon>Bacteria</taxon>
        <taxon>Pseudomonadati</taxon>
        <taxon>Pseudomonadota</taxon>
        <taxon>Betaproteobacteria</taxon>
        <taxon>Burkholderiales</taxon>
        <taxon>Alcaligenaceae</taxon>
        <taxon>Pigmentiphaga</taxon>
    </lineage>
</organism>
<dbReference type="GO" id="GO:0003700">
    <property type="term" value="F:DNA-binding transcription factor activity"/>
    <property type="evidence" value="ECO:0007669"/>
    <property type="project" value="InterPro"/>
</dbReference>
<dbReference type="GO" id="GO:0003677">
    <property type="term" value="F:DNA binding"/>
    <property type="evidence" value="ECO:0007669"/>
    <property type="project" value="UniProtKB-KW"/>
</dbReference>
<name>A0A4Q7N7A2_9BURK</name>
<evidence type="ECO:0000259" key="5">
    <source>
        <dbReference type="PROSITE" id="PS50931"/>
    </source>
</evidence>
<evidence type="ECO:0000256" key="3">
    <source>
        <dbReference type="ARBA" id="ARBA00023125"/>
    </source>
</evidence>
<dbReference type="FunFam" id="1.10.10.10:FF:000001">
    <property type="entry name" value="LysR family transcriptional regulator"/>
    <property type="match status" value="1"/>
</dbReference>
<dbReference type="EMBL" id="SGXC01000004">
    <property type="protein sequence ID" value="RZS77188.1"/>
    <property type="molecule type" value="Genomic_DNA"/>
</dbReference>
<dbReference type="RefSeq" id="WP_130362228.1">
    <property type="nucleotide sequence ID" value="NZ_SGXC01000004.1"/>
</dbReference>
<dbReference type="InterPro" id="IPR036390">
    <property type="entry name" value="WH_DNA-bd_sf"/>
</dbReference>
<dbReference type="Pfam" id="PF03466">
    <property type="entry name" value="LysR_substrate"/>
    <property type="match status" value="1"/>
</dbReference>
<dbReference type="Proteomes" id="UP000292445">
    <property type="component" value="Unassembled WGS sequence"/>
</dbReference>
<dbReference type="InterPro" id="IPR036388">
    <property type="entry name" value="WH-like_DNA-bd_sf"/>
</dbReference>
<proteinExistence type="inferred from homology"/>
<dbReference type="Pfam" id="PF00126">
    <property type="entry name" value="HTH_1"/>
    <property type="match status" value="1"/>
</dbReference>
<dbReference type="Gene3D" id="3.40.190.290">
    <property type="match status" value="1"/>
</dbReference>
<keyword evidence="4" id="KW-0804">Transcription</keyword>
<evidence type="ECO:0000256" key="4">
    <source>
        <dbReference type="ARBA" id="ARBA00023163"/>
    </source>
</evidence>
<evidence type="ECO:0000256" key="2">
    <source>
        <dbReference type="ARBA" id="ARBA00023015"/>
    </source>
</evidence>
<dbReference type="OrthoDB" id="8675247at2"/>
<dbReference type="SUPFAM" id="SSF46785">
    <property type="entry name" value="Winged helix' DNA-binding domain"/>
    <property type="match status" value="1"/>
</dbReference>
<dbReference type="PANTHER" id="PTHR30419:SF8">
    <property type="entry name" value="NITROGEN ASSIMILATION TRANSCRIPTIONAL ACTIVATOR-RELATED"/>
    <property type="match status" value="1"/>
</dbReference>
<dbReference type="PANTHER" id="PTHR30419">
    <property type="entry name" value="HTH-TYPE TRANSCRIPTIONAL REGULATOR YBHD"/>
    <property type="match status" value="1"/>
</dbReference>
<comment type="caution">
    <text evidence="6">The sequence shown here is derived from an EMBL/GenBank/DDBJ whole genome shotgun (WGS) entry which is preliminary data.</text>
</comment>
<gene>
    <name evidence="6" type="ORF">EV675_5916</name>
</gene>
<dbReference type="PRINTS" id="PR00039">
    <property type="entry name" value="HTHLYSR"/>
</dbReference>
<dbReference type="InterPro" id="IPR005119">
    <property type="entry name" value="LysR_subst-bd"/>
</dbReference>
<keyword evidence="2" id="KW-0805">Transcription regulation</keyword>
<evidence type="ECO:0000313" key="7">
    <source>
        <dbReference type="Proteomes" id="UP000292445"/>
    </source>
</evidence>
<keyword evidence="3 6" id="KW-0238">DNA-binding</keyword>
<dbReference type="CDD" id="cd08440">
    <property type="entry name" value="PBP2_LTTR_like_4"/>
    <property type="match status" value="1"/>
</dbReference>
<dbReference type="InterPro" id="IPR000847">
    <property type="entry name" value="LysR_HTH_N"/>
</dbReference>
<dbReference type="SUPFAM" id="SSF53850">
    <property type="entry name" value="Periplasmic binding protein-like II"/>
    <property type="match status" value="1"/>
</dbReference>
<accession>A0A4Q7N7A2</accession>
<dbReference type="PROSITE" id="PS50931">
    <property type="entry name" value="HTH_LYSR"/>
    <property type="match status" value="1"/>
</dbReference>